<dbReference type="eggNOG" id="COG1943">
    <property type="taxonomic scope" value="Bacteria"/>
</dbReference>
<dbReference type="InterPro" id="IPR036515">
    <property type="entry name" value="Transposase_17_sf"/>
</dbReference>
<organism evidence="2 3">
    <name type="scientific">Algoriphagus marincola HL-49</name>
    <dbReference type="NCBI Taxonomy" id="1305737"/>
    <lineage>
        <taxon>Bacteria</taxon>
        <taxon>Pseudomonadati</taxon>
        <taxon>Bacteroidota</taxon>
        <taxon>Cytophagia</taxon>
        <taxon>Cytophagales</taxon>
        <taxon>Cyclobacteriaceae</taxon>
        <taxon>Algoriphagus</taxon>
    </lineage>
</organism>
<reference evidence="2 3" key="1">
    <citation type="submission" date="2015-09" db="EMBL/GenBank/DDBJ databases">
        <title>Identification and resolution of microdiversity through metagenomic sequencing of parallel consortia.</title>
        <authorList>
            <person name="Nelson W.C."/>
            <person name="Romine M.F."/>
            <person name="Lindemann S.R."/>
        </authorList>
    </citation>
    <scope>NUCLEOTIDE SEQUENCE [LARGE SCALE GENOMIC DNA]</scope>
    <source>
        <strain evidence="2">HL-49</strain>
    </source>
</reference>
<evidence type="ECO:0000313" key="3">
    <source>
        <dbReference type="Proteomes" id="UP000050421"/>
    </source>
</evidence>
<dbReference type="SUPFAM" id="SSF143422">
    <property type="entry name" value="Transposase IS200-like"/>
    <property type="match status" value="1"/>
</dbReference>
<evidence type="ECO:0000259" key="1">
    <source>
        <dbReference type="SMART" id="SM01321"/>
    </source>
</evidence>
<dbReference type="PATRIC" id="fig|1305737.6.peg.2729"/>
<dbReference type="STRING" id="1305737.GCA_000526355_00154"/>
<dbReference type="OrthoDB" id="9788881at2"/>
<dbReference type="Gene3D" id="3.30.70.1290">
    <property type="entry name" value="Transposase IS200-like"/>
    <property type="match status" value="1"/>
</dbReference>
<dbReference type="PANTHER" id="PTHR34322">
    <property type="entry name" value="TRANSPOSASE, Y1_TNP DOMAIN-CONTAINING"/>
    <property type="match status" value="1"/>
</dbReference>
<accession>A0A0P7Y8E4</accession>
<dbReference type="SMART" id="SM01321">
    <property type="entry name" value="Y1_Tnp"/>
    <property type="match status" value="1"/>
</dbReference>
<feature type="domain" description="Transposase IS200-like" evidence="1">
    <location>
        <begin position="6"/>
        <end position="123"/>
    </location>
</feature>
<sequence>MTDPFSPGELYHVYSRTNGEELLFRTEENCLYFLKKFQTFCLPHFLTLAYCLLPNHFHFLIRVKENTNPEAAFNSFSNFLNGYAKAYNKLYDRHGGLFQRKFKRKQIDKESYLSQVVIYIHQNPQKHGIVDNFKKWKFSSYQAIISQKPTQIDRDFVIEWFGDVKQFQKMHDLESSSNLTEELSLEEMD</sequence>
<dbReference type="AlphaFoldDB" id="A0A0P7Y8E4"/>
<dbReference type="GO" id="GO:0006313">
    <property type="term" value="P:DNA transposition"/>
    <property type="evidence" value="ECO:0007669"/>
    <property type="project" value="InterPro"/>
</dbReference>
<dbReference type="InterPro" id="IPR002686">
    <property type="entry name" value="Transposase_17"/>
</dbReference>
<gene>
    <name evidence="2" type="ORF">HLUCCX10_10530</name>
</gene>
<evidence type="ECO:0000313" key="2">
    <source>
        <dbReference type="EMBL" id="KPQ14502.1"/>
    </source>
</evidence>
<name>A0A0P7Y8E4_9BACT</name>
<dbReference type="PANTHER" id="PTHR34322:SF2">
    <property type="entry name" value="TRANSPOSASE IS200-LIKE DOMAIN-CONTAINING PROTEIN"/>
    <property type="match status" value="1"/>
</dbReference>
<dbReference type="GO" id="GO:0004803">
    <property type="term" value="F:transposase activity"/>
    <property type="evidence" value="ECO:0007669"/>
    <property type="project" value="InterPro"/>
</dbReference>
<dbReference type="EMBL" id="LJXT01000063">
    <property type="protein sequence ID" value="KPQ14502.1"/>
    <property type="molecule type" value="Genomic_DNA"/>
</dbReference>
<comment type="caution">
    <text evidence="2">The sequence shown here is derived from an EMBL/GenBank/DDBJ whole genome shotgun (WGS) entry which is preliminary data.</text>
</comment>
<dbReference type="GO" id="GO:0003677">
    <property type="term" value="F:DNA binding"/>
    <property type="evidence" value="ECO:0007669"/>
    <property type="project" value="InterPro"/>
</dbReference>
<dbReference type="Proteomes" id="UP000050421">
    <property type="component" value="Unassembled WGS sequence"/>
</dbReference>
<proteinExistence type="predicted"/>
<protein>
    <submittedName>
        <fullName evidence="2">Transposase</fullName>
    </submittedName>
</protein>